<keyword evidence="2 5" id="KW-0575">Peroxidase</keyword>
<dbReference type="AlphaFoldDB" id="A0A9P0P467"/>
<evidence type="ECO:0000313" key="8">
    <source>
        <dbReference type="EMBL" id="CAH1970314.1"/>
    </source>
</evidence>
<feature type="compositionally biased region" description="Basic residues" evidence="6">
    <location>
        <begin position="139"/>
        <end position="156"/>
    </location>
</feature>
<dbReference type="PROSITE" id="PS51352">
    <property type="entry name" value="THIOREDOXIN_2"/>
    <property type="match status" value="1"/>
</dbReference>
<dbReference type="PANTHER" id="PTHR11592:SF134">
    <property type="entry name" value="PHOSPHOLIPID HYDROPEROXIDE GLUTATHIONE PEROXIDASE"/>
    <property type="match status" value="1"/>
</dbReference>
<evidence type="ECO:0000259" key="7">
    <source>
        <dbReference type="PROSITE" id="PS51352"/>
    </source>
</evidence>
<protein>
    <recommendedName>
        <fullName evidence="5">Glutathione peroxidase</fullName>
    </recommendedName>
</protein>
<keyword evidence="9" id="KW-1185">Reference proteome</keyword>
<dbReference type="FunFam" id="3.40.30.10:FF:000025">
    <property type="entry name" value="Glutathione peroxidase"/>
    <property type="match status" value="1"/>
</dbReference>
<feature type="domain" description="Thioredoxin" evidence="7">
    <location>
        <begin position="300"/>
        <end position="461"/>
    </location>
</feature>
<feature type="compositionally biased region" description="Basic and acidic residues" evidence="6">
    <location>
        <begin position="29"/>
        <end position="93"/>
    </location>
</feature>
<feature type="compositionally biased region" description="Basic and acidic residues" evidence="6">
    <location>
        <begin position="100"/>
        <end position="114"/>
    </location>
</feature>
<comment type="caution">
    <text evidence="8">The sequence shown here is derived from an EMBL/GenBank/DDBJ whole genome shotgun (WGS) entry which is preliminary data.</text>
</comment>
<sequence>MPPTKRKGTTAVEVENGTKEDVQTNGTVAEKKAKLARKGKTEEAPQKTREVPSRAAKLHKDYAHNEDEDGNLIKEKKKEEKKAKESKKSAEKKKAAKGKAKADDSEPPSKKAKDSDEEEEKDAAEEPQDDEMNGDSKPTAKKGKKTAKGKAGKGKKAQNEDDAAEEPEKKKSEGRPKAVKQAKTEQLEEPVESLNDAENPVPEKKKKLAGRTRPAKETDSEQSEEPEEIANGAENSFPEKKKKPAGRMKPAKETDSEQSEEPEETVNGAENTVPEKKKKLAGKTKPAKETDSEQSEEPDEIIANSIYEFTVKDINGEDVSLEKYKGNVCIIVNVASKCGHTKSNYEQFVELYDKYSEEKGLRILAFPCNQFGKQEPGDSQKILEFVTKRNVKFDMFEKIEVNGKNAHPLWQYLKSKIAGPKGNDIEWNFTKFIVDKEGKVVERHKPTVKPLQMVEFLENFW</sequence>
<dbReference type="InterPro" id="IPR029759">
    <property type="entry name" value="GPX_AS"/>
</dbReference>
<organism evidence="8 9">
    <name type="scientific">Acanthoscelides obtectus</name>
    <name type="common">Bean weevil</name>
    <name type="synonym">Bruchus obtectus</name>
    <dbReference type="NCBI Taxonomy" id="200917"/>
    <lineage>
        <taxon>Eukaryota</taxon>
        <taxon>Metazoa</taxon>
        <taxon>Ecdysozoa</taxon>
        <taxon>Arthropoda</taxon>
        <taxon>Hexapoda</taxon>
        <taxon>Insecta</taxon>
        <taxon>Pterygota</taxon>
        <taxon>Neoptera</taxon>
        <taxon>Endopterygota</taxon>
        <taxon>Coleoptera</taxon>
        <taxon>Polyphaga</taxon>
        <taxon>Cucujiformia</taxon>
        <taxon>Chrysomeloidea</taxon>
        <taxon>Chrysomelidae</taxon>
        <taxon>Bruchinae</taxon>
        <taxon>Bruchini</taxon>
        <taxon>Acanthoscelides</taxon>
    </lineage>
</organism>
<evidence type="ECO:0000313" key="9">
    <source>
        <dbReference type="Proteomes" id="UP001152888"/>
    </source>
</evidence>
<keyword evidence="3" id="KW-0712">Selenocysteine</keyword>
<feature type="compositionally biased region" description="Acidic residues" evidence="6">
    <location>
        <begin position="115"/>
        <end position="133"/>
    </location>
</feature>
<evidence type="ECO:0000256" key="5">
    <source>
        <dbReference type="RuleBase" id="RU000499"/>
    </source>
</evidence>
<comment type="similarity">
    <text evidence="1 5">Belongs to the glutathione peroxidase family.</text>
</comment>
<feature type="compositionally biased region" description="Basic and acidic residues" evidence="6">
    <location>
        <begin position="166"/>
        <end position="186"/>
    </location>
</feature>
<dbReference type="PROSITE" id="PS00460">
    <property type="entry name" value="GLUTATHIONE_PEROXID_1"/>
    <property type="match status" value="1"/>
</dbReference>
<dbReference type="InterPro" id="IPR036249">
    <property type="entry name" value="Thioredoxin-like_sf"/>
</dbReference>
<feature type="region of interest" description="Disordered" evidence="6">
    <location>
        <begin position="1"/>
        <end position="298"/>
    </location>
</feature>
<dbReference type="Pfam" id="PF00255">
    <property type="entry name" value="GSHPx"/>
    <property type="match status" value="1"/>
</dbReference>
<evidence type="ECO:0000256" key="3">
    <source>
        <dbReference type="ARBA" id="ARBA00022933"/>
    </source>
</evidence>
<name>A0A9P0P467_ACAOB</name>
<dbReference type="GO" id="GO:0004601">
    <property type="term" value="F:peroxidase activity"/>
    <property type="evidence" value="ECO:0007669"/>
    <property type="project" value="UniProtKB-KW"/>
</dbReference>
<accession>A0A9P0P467</accession>
<dbReference type="Proteomes" id="UP001152888">
    <property type="component" value="Unassembled WGS sequence"/>
</dbReference>
<dbReference type="PANTHER" id="PTHR11592">
    <property type="entry name" value="GLUTATHIONE PEROXIDASE"/>
    <property type="match status" value="1"/>
</dbReference>
<dbReference type="CDD" id="cd00340">
    <property type="entry name" value="GSH_Peroxidase"/>
    <property type="match status" value="1"/>
</dbReference>
<dbReference type="InterPro" id="IPR029760">
    <property type="entry name" value="GPX_CS"/>
</dbReference>
<gene>
    <name evidence="8" type="ORF">ACAOBT_LOCUS8863</name>
</gene>
<dbReference type="PRINTS" id="PR01011">
    <property type="entry name" value="GLUTPROXDASE"/>
</dbReference>
<dbReference type="EMBL" id="CAKOFQ010006773">
    <property type="protein sequence ID" value="CAH1970314.1"/>
    <property type="molecule type" value="Genomic_DNA"/>
</dbReference>
<reference evidence="8" key="1">
    <citation type="submission" date="2022-03" db="EMBL/GenBank/DDBJ databases">
        <authorList>
            <person name="Sayadi A."/>
        </authorList>
    </citation>
    <scope>NUCLEOTIDE SEQUENCE</scope>
</reference>
<evidence type="ECO:0000256" key="1">
    <source>
        <dbReference type="ARBA" id="ARBA00006926"/>
    </source>
</evidence>
<keyword evidence="4 5" id="KW-0560">Oxidoreductase</keyword>
<proteinExistence type="inferred from homology"/>
<evidence type="ECO:0000256" key="6">
    <source>
        <dbReference type="SAM" id="MobiDB-lite"/>
    </source>
</evidence>
<dbReference type="OrthoDB" id="446890at2759"/>
<evidence type="ECO:0000256" key="2">
    <source>
        <dbReference type="ARBA" id="ARBA00022559"/>
    </source>
</evidence>
<evidence type="ECO:0000256" key="4">
    <source>
        <dbReference type="ARBA" id="ARBA00023002"/>
    </source>
</evidence>
<dbReference type="InterPro" id="IPR000889">
    <property type="entry name" value="Glutathione_peroxidase"/>
</dbReference>
<dbReference type="GO" id="GO:0006979">
    <property type="term" value="P:response to oxidative stress"/>
    <property type="evidence" value="ECO:0007669"/>
    <property type="project" value="InterPro"/>
</dbReference>
<dbReference type="InterPro" id="IPR013766">
    <property type="entry name" value="Thioredoxin_domain"/>
</dbReference>
<dbReference type="Gene3D" id="3.40.30.10">
    <property type="entry name" value="Glutaredoxin"/>
    <property type="match status" value="1"/>
</dbReference>
<dbReference type="PROSITE" id="PS51355">
    <property type="entry name" value="GLUTATHIONE_PEROXID_3"/>
    <property type="match status" value="1"/>
</dbReference>
<dbReference type="PROSITE" id="PS00763">
    <property type="entry name" value="GLUTATHIONE_PEROXID_2"/>
    <property type="match status" value="1"/>
</dbReference>
<dbReference type="SUPFAM" id="SSF52833">
    <property type="entry name" value="Thioredoxin-like"/>
    <property type="match status" value="1"/>
</dbReference>